<dbReference type="InterPro" id="IPR009667">
    <property type="entry name" value="DUF1258"/>
</dbReference>
<feature type="region of interest" description="Disordered" evidence="1">
    <location>
        <begin position="62"/>
        <end position="85"/>
    </location>
</feature>
<proteinExistence type="predicted"/>
<organism evidence="2 3">
    <name type="scientific">Hydra vulgaris</name>
    <name type="common">Hydra</name>
    <name type="synonym">Hydra attenuata</name>
    <dbReference type="NCBI Taxonomy" id="6087"/>
    <lineage>
        <taxon>Eukaryota</taxon>
        <taxon>Metazoa</taxon>
        <taxon>Cnidaria</taxon>
        <taxon>Hydrozoa</taxon>
        <taxon>Hydroidolina</taxon>
        <taxon>Anthoathecata</taxon>
        <taxon>Aplanulata</taxon>
        <taxon>Hydridae</taxon>
        <taxon>Hydra</taxon>
    </lineage>
</organism>
<feature type="compositionally biased region" description="Basic residues" evidence="1">
    <location>
        <begin position="11"/>
        <end position="28"/>
    </location>
</feature>
<keyword evidence="2" id="KW-1185">Reference proteome</keyword>
<sequence>MHRQSTSGAYVKKRKYMGKKKMPVKPRFKSNQSSSSNSVSSNCSSCLNDSFSSPNISNDDLNSSILSSNEGSPDQSNQISFNDLEPNFSGNVDNDSLFLKQQPIRTSSPINLEKSNDFSFTTIYNETSSTNTSFEDLYENAMVSTISLKNQISTLATKHQLSSAAVGDIFKLISNILLIPNKCPSYYQYNKDFSDILIDSHDVDGGIIYVLPFQEQISNLLKNNPNSQTLVKCIDQDSLFCDISDGTQFPIIQPNVLYFLLNTDGLTPILSCKTSVWPLLLSFLDISPSKRRKLHNIVLVGLYIGHFSKPNWSQFLPILTNCISKGVYIDPFHLRCKIVALVADLPAKSSICNIQNFNAKFGCSLCLIEGAYSKVHHKMLFPIQKIFILRNNATYADHRIRATEENPVFGVKGKTALTDLISLPICAPLDIIIALKQ</sequence>
<accession>A0ABM4D7Z7</accession>
<feature type="region of interest" description="Disordered" evidence="1">
    <location>
        <begin position="1"/>
        <end position="42"/>
    </location>
</feature>
<gene>
    <name evidence="3" type="primary">LOC136089001</name>
</gene>
<evidence type="ECO:0000256" key="1">
    <source>
        <dbReference type="SAM" id="MobiDB-lite"/>
    </source>
</evidence>
<protein>
    <submittedName>
        <fullName evidence="3">Uncharacterized protein LOC136089001</fullName>
    </submittedName>
</protein>
<evidence type="ECO:0000313" key="3">
    <source>
        <dbReference type="RefSeq" id="XP_065670453.1"/>
    </source>
</evidence>
<dbReference type="GeneID" id="136089001"/>
<feature type="compositionally biased region" description="Polar residues" evidence="1">
    <location>
        <begin position="70"/>
        <end position="81"/>
    </location>
</feature>
<dbReference type="RefSeq" id="XP_065670453.1">
    <property type="nucleotide sequence ID" value="XM_065814381.1"/>
</dbReference>
<dbReference type="Pfam" id="PF06869">
    <property type="entry name" value="DUF1258"/>
    <property type="match status" value="1"/>
</dbReference>
<feature type="compositionally biased region" description="Low complexity" evidence="1">
    <location>
        <begin position="30"/>
        <end position="42"/>
    </location>
</feature>
<name>A0ABM4D7Z7_HYDVU</name>
<reference evidence="3" key="1">
    <citation type="submission" date="2025-08" db="UniProtKB">
        <authorList>
            <consortium name="RefSeq"/>
        </authorList>
    </citation>
    <scope>IDENTIFICATION</scope>
</reference>
<dbReference type="Proteomes" id="UP001652625">
    <property type="component" value="Chromosome 12"/>
</dbReference>
<evidence type="ECO:0000313" key="2">
    <source>
        <dbReference type="Proteomes" id="UP001652625"/>
    </source>
</evidence>